<gene>
    <name evidence="1" type="ORF">E5288_WYG001714</name>
</gene>
<evidence type="ECO:0008006" key="3">
    <source>
        <dbReference type="Google" id="ProtNLM"/>
    </source>
</evidence>
<sequence>MKSELITQLEQGKETWREERKCSPVSCLEPKPELHLCPFCPPDLCSQKFHMQQVLCSPPPWIFTCLYAEDPVQPGDLCLEDQQQQAAGGSAWIEEVEGQEGEGARPLFGKTEKSTVEAFPRPPQRQPVISGGGVPGIPFSKPELITQLEQGKETWREERKCSPVSCLEPKPELHLCPFCPPDLCSQKFHMQQVLCSPPPWIFTCLYAEDPVQPGDLCLEDQQQQAAGGSAWIEEVEGQEGEGARPLFGKTEKSTVEAFPRPPQRQPVISGGGVPGMEIEAGPAQMGTPEETDRLLKRIEVLGLLRLPQVVVFGAFCSNKTLLLYKSVASTASLIHPPIKLLWQPPTGLPPPHSQTSPLLPLVNQISG</sequence>
<protein>
    <recommendedName>
        <fullName evidence="3">KRAB domain-containing protein</fullName>
    </recommendedName>
</protein>
<keyword evidence="2" id="KW-1185">Reference proteome</keyword>
<accession>A0A6B0RN93</accession>
<proteinExistence type="predicted"/>
<reference evidence="1" key="1">
    <citation type="submission" date="2019-10" db="EMBL/GenBank/DDBJ databases">
        <title>The sequence and de novo assembly of the wild yak genome.</title>
        <authorList>
            <person name="Liu Y."/>
        </authorList>
    </citation>
    <scope>NUCLEOTIDE SEQUENCE [LARGE SCALE GENOMIC DNA]</scope>
    <source>
        <strain evidence="1">WY2019</strain>
    </source>
</reference>
<evidence type="ECO:0000313" key="2">
    <source>
        <dbReference type="Proteomes" id="UP000322234"/>
    </source>
</evidence>
<dbReference type="Proteomes" id="UP000322234">
    <property type="component" value="Unassembled WGS sequence"/>
</dbReference>
<organism evidence="1 2">
    <name type="scientific">Bos mutus</name>
    <name type="common">wild yak</name>
    <dbReference type="NCBI Taxonomy" id="72004"/>
    <lineage>
        <taxon>Eukaryota</taxon>
        <taxon>Metazoa</taxon>
        <taxon>Chordata</taxon>
        <taxon>Craniata</taxon>
        <taxon>Vertebrata</taxon>
        <taxon>Euteleostomi</taxon>
        <taxon>Mammalia</taxon>
        <taxon>Eutheria</taxon>
        <taxon>Laurasiatheria</taxon>
        <taxon>Artiodactyla</taxon>
        <taxon>Ruminantia</taxon>
        <taxon>Pecora</taxon>
        <taxon>Bovidae</taxon>
        <taxon>Bovinae</taxon>
        <taxon>Bos</taxon>
    </lineage>
</organism>
<dbReference type="EMBL" id="VBQZ03000072">
    <property type="protein sequence ID" value="MXQ91628.1"/>
    <property type="molecule type" value="Genomic_DNA"/>
</dbReference>
<dbReference type="AlphaFoldDB" id="A0A6B0RN93"/>
<evidence type="ECO:0000313" key="1">
    <source>
        <dbReference type="EMBL" id="MXQ91628.1"/>
    </source>
</evidence>
<name>A0A6B0RN93_9CETA</name>
<comment type="caution">
    <text evidence="1">The sequence shown here is derived from an EMBL/GenBank/DDBJ whole genome shotgun (WGS) entry which is preliminary data.</text>
</comment>